<accession>A0A415BPS8</accession>
<dbReference type="PANTHER" id="PTHR37841:SF1">
    <property type="entry name" value="DUF3298 DOMAIN-CONTAINING PROTEIN"/>
    <property type="match status" value="1"/>
</dbReference>
<feature type="transmembrane region" description="Helical" evidence="1">
    <location>
        <begin position="6"/>
        <end position="25"/>
    </location>
</feature>
<dbReference type="Proteomes" id="UP000285777">
    <property type="component" value="Unassembled WGS sequence"/>
</dbReference>
<organism evidence="3 4">
    <name type="scientific">Phocaeicola vulgatus</name>
    <name type="common">Bacteroides vulgatus</name>
    <dbReference type="NCBI Taxonomy" id="821"/>
    <lineage>
        <taxon>Bacteria</taxon>
        <taxon>Pseudomonadati</taxon>
        <taxon>Bacteroidota</taxon>
        <taxon>Bacteroidia</taxon>
        <taxon>Bacteroidales</taxon>
        <taxon>Bacteroidaceae</taxon>
        <taxon>Phocaeicola</taxon>
    </lineage>
</organism>
<feature type="transmembrane region" description="Helical" evidence="1">
    <location>
        <begin position="99"/>
        <end position="120"/>
    </location>
</feature>
<keyword evidence="1" id="KW-1133">Transmembrane helix</keyword>
<dbReference type="InterPro" id="IPR026870">
    <property type="entry name" value="Zinc_ribbon_dom"/>
</dbReference>
<dbReference type="SUPFAM" id="SSF69360">
    <property type="entry name" value="Cell wall binding repeat"/>
    <property type="match status" value="1"/>
</dbReference>
<evidence type="ECO:0000256" key="1">
    <source>
        <dbReference type="SAM" id="Phobius"/>
    </source>
</evidence>
<keyword evidence="1" id="KW-0472">Membrane</keyword>
<keyword evidence="1" id="KW-0812">Transmembrane</keyword>
<dbReference type="PANTHER" id="PTHR37841">
    <property type="entry name" value="GLR2918 PROTEIN"/>
    <property type="match status" value="1"/>
</dbReference>
<gene>
    <name evidence="3" type="ORF">DW150_14405</name>
</gene>
<feature type="domain" description="Zinc-ribbon" evidence="2">
    <location>
        <begin position="39"/>
        <end position="61"/>
    </location>
</feature>
<dbReference type="Pfam" id="PF14903">
    <property type="entry name" value="WG_beta_rep"/>
    <property type="match status" value="8"/>
</dbReference>
<reference evidence="3 4" key="1">
    <citation type="submission" date="2018-08" db="EMBL/GenBank/DDBJ databases">
        <title>A genome reference for cultivated species of the human gut microbiota.</title>
        <authorList>
            <person name="Zou Y."/>
            <person name="Xue W."/>
            <person name="Luo G."/>
        </authorList>
    </citation>
    <scope>NUCLEOTIDE SEQUENCE [LARGE SCALE GENOMIC DNA]</scope>
    <source>
        <strain evidence="3 4">AM13-21</strain>
    </source>
</reference>
<dbReference type="InterPro" id="IPR032774">
    <property type="entry name" value="WG_beta_rep"/>
</dbReference>
<evidence type="ECO:0000259" key="2">
    <source>
        <dbReference type="Pfam" id="PF13240"/>
    </source>
</evidence>
<protein>
    <submittedName>
        <fullName evidence="3">Zinc-ribbon domain-containing protein</fullName>
    </submittedName>
</protein>
<proteinExistence type="predicted"/>
<evidence type="ECO:0000313" key="3">
    <source>
        <dbReference type="EMBL" id="RHI88807.1"/>
    </source>
</evidence>
<comment type="caution">
    <text evidence="3">The sequence shown here is derived from an EMBL/GenBank/DDBJ whole genome shotgun (WGS) entry which is preliminary data.</text>
</comment>
<evidence type="ECO:0000313" key="4">
    <source>
        <dbReference type="Proteomes" id="UP000285777"/>
    </source>
</evidence>
<name>A0A415BPS8_PHOVU</name>
<dbReference type="EMBL" id="QRLF01000024">
    <property type="protein sequence ID" value="RHI88807.1"/>
    <property type="molecule type" value="Genomic_DNA"/>
</dbReference>
<sequence length="476" mass="53320">MVLNRIVGGDFFLAIVLLCYVFCFYRFNRLINAVMALIKCSKCGNMVSDKASSCPKCGTPIINNKSYCKNADTNNDKLKIEEPLKNKRTNTTSFIGRHFFLYAALIVVLVVGFIGTWRFFNNDNSSISTGLIAATHRYDEIREFHEGMAAVCKNGMWGYIDKQGKECIPCIYNYVDEGLGGEPLRNFHEGLVAVCENDKWGFVDKKGKQVIPCKYGLVEDFSEGLAFAKNGDNGFVGYIDRLGNQVISCEEYNLCGSFCDGFATVYSVHQNRHGYIDKKGREIVPLKYSNAIPFSEGLAAVKIDIYSDEWTIIDTKGNPIFSYQCDEIKSCSNGMFAVGTYSGTNDILWGFIDKTGREVVPLKYYTYWNEGNEIEDFSNGFVRVWSENNSCCKFLDTKGNIRFEEYEAMGPFSDGMAAVSRDGKLGFIDVTGKEIIPCKYTPINNTYFSDGLAVISLYGQIGFVDKYGKDTIGDVN</sequence>
<dbReference type="Pfam" id="PF13240">
    <property type="entry name" value="Zn_Ribbon_1"/>
    <property type="match status" value="1"/>
</dbReference>
<dbReference type="AlphaFoldDB" id="A0A415BPS8"/>